<comment type="caution">
    <text evidence="2">The sequence shown here is derived from an EMBL/GenBank/DDBJ whole genome shotgun (WGS) entry which is preliminary data.</text>
</comment>
<proteinExistence type="predicted"/>
<feature type="compositionally biased region" description="Low complexity" evidence="1">
    <location>
        <begin position="93"/>
        <end position="114"/>
    </location>
</feature>
<evidence type="ECO:0000313" key="2">
    <source>
        <dbReference type="EMBL" id="CAE6459550.1"/>
    </source>
</evidence>
<sequence>MGNIPIYTGIEGVRSVNGVGGEWRLHFRAPDPRELDVVGLEVPLIVQTLNVQNAAIIDDVCIGTFKFWDLTPAEESGSGYFHPLSQGGNANNHSAPHPHYSSSASSGDESSSSQTEEESFPVSYQGSTPASTLGLINMLQPAPNGPVQKRSQLVIGVLSSDVVEGSKNDVDTE</sequence>
<protein>
    <submittedName>
        <fullName evidence="2">Uncharacterized protein</fullName>
    </submittedName>
</protein>
<accession>A0A8H3GNK0</accession>
<name>A0A8H3GNK0_9AGAM</name>
<dbReference type="AlphaFoldDB" id="A0A8H3GNK0"/>
<dbReference type="OrthoDB" id="1751210at2759"/>
<feature type="region of interest" description="Disordered" evidence="1">
    <location>
        <begin position="79"/>
        <end position="127"/>
    </location>
</feature>
<evidence type="ECO:0000313" key="3">
    <source>
        <dbReference type="Proteomes" id="UP000663831"/>
    </source>
</evidence>
<feature type="non-terminal residue" evidence="2">
    <location>
        <position position="173"/>
    </location>
</feature>
<dbReference type="Proteomes" id="UP000663831">
    <property type="component" value="Unassembled WGS sequence"/>
</dbReference>
<organism evidence="2 3">
    <name type="scientific">Rhizoctonia solani</name>
    <dbReference type="NCBI Taxonomy" id="456999"/>
    <lineage>
        <taxon>Eukaryota</taxon>
        <taxon>Fungi</taxon>
        <taxon>Dikarya</taxon>
        <taxon>Basidiomycota</taxon>
        <taxon>Agaricomycotina</taxon>
        <taxon>Agaricomycetes</taxon>
        <taxon>Cantharellales</taxon>
        <taxon>Ceratobasidiaceae</taxon>
        <taxon>Rhizoctonia</taxon>
    </lineage>
</organism>
<dbReference type="EMBL" id="CAJMWV010002304">
    <property type="protein sequence ID" value="CAE6459550.1"/>
    <property type="molecule type" value="Genomic_DNA"/>
</dbReference>
<gene>
    <name evidence="2" type="ORF">RDB_LOCUS74824</name>
</gene>
<evidence type="ECO:0000256" key="1">
    <source>
        <dbReference type="SAM" id="MobiDB-lite"/>
    </source>
</evidence>
<reference evidence="2" key="1">
    <citation type="submission" date="2021-01" db="EMBL/GenBank/DDBJ databases">
        <authorList>
            <person name="Kaushik A."/>
        </authorList>
    </citation>
    <scope>NUCLEOTIDE SEQUENCE</scope>
    <source>
        <strain evidence="2">AG3-1AP</strain>
    </source>
</reference>